<dbReference type="AlphaFoldDB" id="A0A858ZSV9"/>
<reference evidence="1 2" key="1">
    <citation type="submission" date="2020-05" db="EMBL/GenBank/DDBJ databases">
        <title>Complete genome sequence of Alicycliphilus denitrificans DP3.</title>
        <authorList>
            <person name="Chen X."/>
        </authorList>
    </citation>
    <scope>NUCLEOTIDE SEQUENCE [LARGE SCALE GENOMIC DNA]</scope>
    <source>
        <strain evidence="1 2">DP3</strain>
    </source>
</reference>
<evidence type="ECO:0000313" key="2">
    <source>
        <dbReference type="Proteomes" id="UP000500755"/>
    </source>
</evidence>
<name>A0A858ZSV9_9BURK</name>
<proteinExistence type="predicted"/>
<accession>A0A858ZSV9</accession>
<sequence>MAPRDVWRILRTEDGRCLQEAVDFTHLAPAVAKWHEVTPILDAGCAHLAACFE</sequence>
<dbReference type="EMBL" id="CP051298">
    <property type="protein sequence ID" value="QKD43847.1"/>
    <property type="molecule type" value="Genomic_DNA"/>
</dbReference>
<organism evidence="1 2">
    <name type="scientific">Alicycliphilus denitrificans</name>
    <dbReference type="NCBI Taxonomy" id="179636"/>
    <lineage>
        <taxon>Bacteria</taxon>
        <taxon>Pseudomonadati</taxon>
        <taxon>Pseudomonadota</taxon>
        <taxon>Betaproteobacteria</taxon>
        <taxon>Burkholderiales</taxon>
        <taxon>Comamonadaceae</taxon>
        <taxon>Alicycliphilus</taxon>
    </lineage>
</organism>
<gene>
    <name evidence="1" type="ORF">HF896_09605</name>
</gene>
<evidence type="ECO:0000313" key="1">
    <source>
        <dbReference type="EMBL" id="QKD43847.1"/>
    </source>
</evidence>
<dbReference type="Proteomes" id="UP000500755">
    <property type="component" value="Chromosome"/>
</dbReference>
<dbReference type="RefSeq" id="WP_158306334.1">
    <property type="nucleotide sequence ID" value="NZ_CP051298.1"/>
</dbReference>
<protein>
    <submittedName>
        <fullName evidence="1">Uncharacterized protein</fullName>
    </submittedName>
</protein>